<feature type="region of interest" description="Disordered" evidence="4">
    <location>
        <begin position="544"/>
        <end position="563"/>
    </location>
</feature>
<evidence type="ECO:0000256" key="3">
    <source>
        <dbReference type="ARBA" id="ARBA00023186"/>
    </source>
</evidence>
<dbReference type="SUPFAM" id="SSF53067">
    <property type="entry name" value="Actin-like ATPase domain"/>
    <property type="match status" value="2"/>
</dbReference>
<feature type="compositionally biased region" description="Low complexity" evidence="4">
    <location>
        <begin position="435"/>
        <end position="446"/>
    </location>
</feature>
<keyword evidence="6" id="KW-1185">Reference proteome</keyword>
<dbReference type="RefSeq" id="WP_315735408.1">
    <property type="nucleotide sequence ID" value="NZ_JAVYII010000009.1"/>
</dbReference>
<name>A0ABU3Q0J8_9ACTN</name>
<keyword evidence="1" id="KW-0547">Nucleotide-binding</keyword>
<dbReference type="InterPro" id="IPR043129">
    <property type="entry name" value="ATPase_NBD"/>
</dbReference>
<evidence type="ECO:0000256" key="1">
    <source>
        <dbReference type="ARBA" id="ARBA00022741"/>
    </source>
</evidence>
<evidence type="ECO:0000256" key="4">
    <source>
        <dbReference type="SAM" id="MobiDB-lite"/>
    </source>
</evidence>
<feature type="region of interest" description="Disordered" evidence="4">
    <location>
        <begin position="378"/>
        <end position="484"/>
    </location>
</feature>
<gene>
    <name evidence="5" type="ORF">RDV89_18285</name>
</gene>
<feature type="compositionally biased region" description="Pro residues" evidence="4">
    <location>
        <begin position="447"/>
        <end position="472"/>
    </location>
</feature>
<comment type="caution">
    <text evidence="5">The sequence shown here is derived from an EMBL/GenBank/DDBJ whole genome shotgun (WGS) entry which is preliminary data.</text>
</comment>
<accession>A0ABU3Q0J8</accession>
<feature type="compositionally biased region" description="Pro residues" evidence="4">
    <location>
        <begin position="398"/>
        <end position="434"/>
    </location>
</feature>
<dbReference type="InterPro" id="IPR013126">
    <property type="entry name" value="Hsp_70_fam"/>
</dbReference>
<keyword evidence="3" id="KW-0143">Chaperone</keyword>
<reference evidence="5 6" key="1">
    <citation type="submission" date="2023-08" db="EMBL/GenBank/DDBJ databases">
        <title>Nocardioides seae sp. nov., a bacterium isolated from a soil.</title>
        <authorList>
            <person name="Wang X."/>
        </authorList>
    </citation>
    <scope>NUCLEOTIDE SEQUENCE [LARGE SCALE GENOMIC DNA]</scope>
    <source>
        <strain evidence="5 6">YZH12</strain>
    </source>
</reference>
<dbReference type="EMBL" id="JAVYII010000009">
    <property type="protein sequence ID" value="MDT9595043.1"/>
    <property type="molecule type" value="Genomic_DNA"/>
</dbReference>
<sequence length="830" mass="86390">MGWTLSVDYGTTNTTAAIRHDGRPPAAVTLGEEQTMPSAALLTSGGIQVGEAALRGRRSAPEFFVASPKLLLGQDSVLLGDDETEVTALVARTLSVVLERAVAEAGGTQPDAVVLTHPQTWARPRRQALEAAWRRTGSRAPVRLVSEPIAAVSWFAEEATLPDDARVAVLDFGGGTCDVAVLHHRARAAAPLEITAHAGLDDLGGATVDHVFALWVRAQVRTQGEVELDDALDEREHLADLHALYDAVREAKHRLADWEYADVPVSAAGRSTSVTVTIDEFNQIIAAETERARALLERSVAAAGVASVDLHGLYLTGGSSRLRWVHQMAAELLGGRPAHLAEPHLVVALGAHSATRLRVVERADVEASRFVTLRGLQASPATGRGSTLAPPSGQPVSLTPPRPSAPPRGPRLPAPAGPPAGPPAGRPVAAPPPAARGAAPRPTAGPTAPPGGPPVGPPSGPPAGPPVGPPLGHPGGRPSGPALAPVVAAGQDLADVLLAAHPSLAAATGVAPELRALLDQPATLVALLAVPGLLEQVARHPALLTTPPTDGRPRTFSAPDDDDSAVLPARQLFGRSAAWRAAVDAPAWRRSFLAAQGGGPAWAYAVVQRWSRLPAAERRRALEDPTWTVPPVPVPPWIERSPGRVSVTVPAPRPGPASGAGFLRARTASREQAGVLAALEARGCFGEGEAFRERLNAARDPRLPARRAGVSARVGTRDAELDVYLFGGGRHRARSGGADTELPAYVLLLPTRHLRTSVPLLVLTRDLVDHLAPAAHGDVAARSVVVALTQEVGGEVAPTGRSLTLTSRDAGLGVELARTLDRPWVPGRGL</sequence>
<evidence type="ECO:0000313" key="6">
    <source>
        <dbReference type="Proteomes" id="UP001268542"/>
    </source>
</evidence>
<dbReference type="Pfam" id="PF00012">
    <property type="entry name" value="HSP70"/>
    <property type="match status" value="1"/>
</dbReference>
<protein>
    <submittedName>
        <fullName evidence="5">Hsp70 family protein</fullName>
    </submittedName>
</protein>
<dbReference type="Proteomes" id="UP001268542">
    <property type="component" value="Unassembled WGS sequence"/>
</dbReference>
<evidence type="ECO:0000313" key="5">
    <source>
        <dbReference type="EMBL" id="MDT9595043.1"/>
    </source>
</evidence>
<proteinExistence type="predicted"/>
<dbReference type="PANTHER" id="PTHR42749:SF1">
    <property type="entry name" value="CELL SHAPE-DETERMINING PROTEIN MREB"/>
    <property type="match status" value="1"/>
</dbReference>
<dbReference type="Gene3D" id="3.90.640.10">
    <property type="entry name" value="Actin, Chain A, domain 4"/>
    <property type="match status" value="1"/>
</dbReference>
<organism evidence="5 6">
    <name type="scientific">Nocardioides imazamoxiresistens</name>
    <dbReference type="NCBI Taxonomy" id="3231893"/>
    <lineage>
        <taxon>Bacteria</taxon>
        <taxon>Bacillati</taxon>
        <taxon>Actinomycetota</taxon>
        <taxon>Actinomycetes</taxon>
        <taxon>Propionibacteriales</taxon>
        <taxon>Nocardioidaceae</taxon>
        <taxon>Nocardioides</taxon>
    </lineage>
</organism>
<keyword evidence="2" id="KW-0067">ATP-binding</keyword>
<dbReference type="PANTHER" id="PTHR42749">
    <property type="entry name" value="CELL SHAPE-DETERMINING PROTEIN MREB"/>
    <property type="match status" value="1"/>
</dbReference>
<dbReference type="Gene3D" id="3.30.420.40">
    <property type="match status" value="2"/>
</dbReference>
<evidence type="ECO:0000256" key="2">
    <source>
        <dbReference type="ARBA" id="ARBA00022840"/>
    </source>
</evidence>